<evidence type="ECO:0000259" key="4">
    <source>
        <dbReference type="PROSITE" id="PS50026"/>
    </source>
</evidence>
<dbReference type="InterPro" id="IPR000742">
    <property type="entry name" value="EGF"/>
</dbReference>
<dbReference type="AlphaFoldDB" id="A0A1D3DAW8"/>
<keyword evidence="1 3" id="KW-0245">EGF-like domain</keyword>
<name>A0A1D3DAW8_9EIME</name>
<gene>
    <name evidence="5" type="ORF">cyc_02813</name>
</gene>
<dbReference type="PANTHER" id="PTHR22963">
    <property type="entry name" value="ENDOGLIN-RELATED"/>
    <property type="match status" value="1"/>
</dbReference>
<feature type="domain" description="EGF-like" evidence="4">
    <location>
        <begin position="640"/>
        <end position="677"/>
    </location>
</feature>
<dbReference type="PANTHER" id="PTHR22963:SF39">
    <property type="entry name" value="DUMPY"/>
    <property type="match status" value="1"/>
</dbReference>
<keyword evidence="2 3" id="KW-1015">Disulfide bond</keyword>
<dbReference type="VEuPathDB" id="ToxoDB:cyc_02813"/>
<evidence type="ECO:0000313" key="6">
    <source>
        <dbReference type="Proteomes" id="UP000095192"/>
    </source>
</evidence>
<sequence>MCVASTAGVSTPDTAEIPGPVSFVTDLHIVKEVKLEAFAQGDLSSGSSKLGSWTPPGSEKWIIKQEKCLVNKDAWAFGCAPEDEVVAGYPRETFFLFNAGAVEIHPENYDLVDIYFEGAPGATFTGVEYYFETLMEPQFASATSTEYTQFIDSGRTKFVMAMSGAERLIQSPIEAVCTWEKRECLLDVTDLFYESPGTLRSTLDLSKIVILLKRKEWSCANRCSPLNHARFVTLTVGGDDICVSQATCTSGFGGGSTCVCPEGTSGDGLKSDQCASNATCKPDSSSVGRCTCPAGMSGDGLASGSGCTSACDPSACASEATCKANQSGVEVCTCPTGMSGDGLAFGTGCLQTCNGERCASDATCERNQSGVDVCTCPSGMTGDGLASGNGCFYVCDAEACAPEATCKANQSGVEVCTCPTDMTGDGLTSGSGCFYVCEGERCAPEAACETDQRGVDVCTCPSGMTGDGLASGYGCTAEPTKCTAECVPSAVCEVFAEGVEKCLCLPGLEGDGLVSGTGCHHGCEEECSPEAICKGDSDGVGHCTCPVGMLGDGLVFGTGCREPGENCGGEICSVESACKPDATGQDKCTCPDGMVGDGLAFGEGCSGESTCGDDTCFDSAECSGRICICHQGVVGDGVLEENPCNASCSRNATCTIDEGLVTCVCDAGYEGNGNVCIESGTCEVNDDCGEGSICRLENNVSTCTCSGGIETSGGGCGGSYQYTLASNSTIKILVPKTPAKMTIDVGDCITVSVDFEANSFQSRYVGDSARTDLAGDFSGGIQFMIHREEQAVSSLISTDSGASEGLLSHPYTHCRFGHIAIHGFPQGYDGSNISVLITGNLAEAFVSSSAARFSK</sequence>
<evidence type="ECO:0000256" key="2">
    <source>
        <dbReference type="ARBA" id="ARBA00023157"/>
    </source>
</evidence>
<comment type="caution">
    <text evidence="3">Lacks conserved residue(s) required for the propagation of feature annotation.</text>
</comment>
<protein>
    <recommendedName>
        <fullName evidence="4">EGF-like domain-containing protein</fullName>
    </recommendedName>
</protein>
<evidence type="ECO:0000256" key="1">
    <source>
        <dbReference type="ARBA" id="ARBA00022536"/>
    </source>
</evidence>
<dbReference type="Proteomes" id="UP000095192">
    <property type="component" value="Unassembled WGS sequence"/>
</dbReference>
<dbReference type="Pfam" id="PF12947">
    <property type="entry name" value="EGF_3"/>
    <property type="match status" value="1"/>
</dbReference>
<keyword evidence="6" id="KW-1185">Reference proteome</keyword>
<dbReference type="InterPro" id="IPR024731">
    <property type="entry name" value="NELL2-like_EGF"/>
</dbReference>
<reference evidence="5 6" key="1">
    <citation type="journal article" date="2016" name="BMC Genomics">
        <title>Comparative genomics reveals Cyclospora cayetanensis possesses coccidia-like metabolism and invasion components but unique surface antigens.</title>
        <authorList>
            <person name="Liu S."/>
            <person name="Wang L."/>
            <person name="Zheng H."/>
            <person name="Xu Z."/>
            <person name="Roellig D.M."/>
            <person name="Li N."/>
            <person name="Frace M.A."/>
            <person name="Tang K."/>
            <person name="Arrowood M.J."/>
            <person name="Moss D.M."/>
            <person name="Zhang L."/>
            <person name="Feng Y."/>
            <person name="Xiao L."/>
        </authorList>
    </citation>
    <scope>NUCLEOTIDE SEQUENCE [LARGE SCALE GENOMIC DNA]</scope>
    <source>
        <strain evidence="5 6">CHN_HEN01</strain>
    </source>
</reference>
<feature type="disulfide bond" evidence="3">
    <location>
        <begin position="644"/>
        <end position="654"/>
    </location>
</feature>
<dbReference type="SMART" id="SM00181">
    <property type="entry name" value="EGF"/>
    <property type="match status" value="10"/>
</dbReference>
<evidence type="ECO:0000256" key="3">
    <source>
        <dbReference type="PROSITE-ProRule" id="PRU00076"/>
    </source>
</evidence>
<proteinExistence type="predicted"/>
<dbReference type="InParanoid" id="A0A1D3DAW8"/>
<dbReference type="PROSITE" id="PS50026">
    <property type="entry name" value="EGF_3"/>
    <property type="match status" value="1"/>
</dbReference>
<organism evidence="5 6">
    <name type="scientific">Cyclospora cayetanensis</name>
    <dbReference type="NCBI Taxonomy" id="88456"/>
    <lineage>
        <taxon>Eukaryota</taxon>
        <taxon>Sar</taxon>
        <taxon>Alveolata</taxon>
        <taxon>Apicomplexa</taxon>
        <taxon>Conoidasida</taxon>
        <taxon>Coccidia</taxon>
        <taxon>Eucoccidiorida</taxon>
        <taxon>Eimeriorina</taxon>
        <taxon>Eimeriidae</taxon>
        <taxon>Cyclospora</taxon>
    </lineage>
</organism>
<dbReference type="PROSITE" id="PS01186">
    <property type="entry name" value="EGF_2"/>
    <property type="match status" value="1"/>
</dbReference>
<dbReference type="Gene3D" id="2.10.25.10">
    <property type="entry name" value="Laminin"/>
    <property type="match status" value="1"/>
</dbReference>
<accession>A0A1D3DAW8</accession>
<dbReference type="EMBL" id="JROU02000033">
    <property type="protein sequence ID" value="OEH80593.1"/>
    <property type="molecule type" value="Genomic_DNA"/>
</dbReference>
<comment type="caution">
    <text evidence="5">The sequence shown here is derived from an EMBL/GenBank/DDBJ whole genome shotgun (WGS) entry which is preliminary data.</text>
</comment>
<evidence type="ECO:0000313" key="5">
    <source>
        <dbReference type="EMBL" id="OEH80593.1"/>
    </source>
</evidence>